<keyword evidence="1" id="KW-1133">Transmembrane helix</keyword>
<evidence type="ECO:0000313" key="3">
    <source>
        <dbReference type="EMBL" id="SHH55286.1"/>
    </source>
</evidence>
<dbReference type="Pfam" id="PF07885">
    <property type="entry name" value="Ion_trans_2"/>
    <property type="match status" value="1"/>
</dbReference>
<dbReference type="EMBL" id="FQXC01000003">
    <property type="protein sequence ID" value="SHH55286.1"/>
    <property type="molecule type" value="Genomic_DNA"/>
</dbReference>
<dbReference type="Gene3D" id="1.10.287.70">
    <property type="match status" value="1"/>
</dbReference>
<proteinExistence type="predicted"/>
<feature type="transmembrane region" description="Helical" evidence="1">
    <location>
        <begin position="102"/>
        <end position="127"/>
    </location>
</feature>
<evidence type="ECO:0000259" key="2">
    <source>
        <dbReference type="Pfam" id="PF07885"/>
    </source>
</evidence>
<accession>A0A1M5TXD9</accession>
<dbReference type="STRING" id="996342.SAMN05443551_2397"/>
<evidence type="ECO:0000313" key="4">
    <source>
        <dbReference type="Proteomes" id="UP000184221"/>
    </source>
</evidence>
<dbReference type="RefSeq" id="WP_072777755.1">
    <property type="nucleotide sequence ID" value="NZ_FQXC01000003.1"/>
</dbReference>
<dbReference type="Proteomes" id="UP000184221">
    <property type="component" value="Unassembled WGS sequence"/>
</dbReference>
<protein>
    <submittedName>
        <fullName evidence="3">Ion channel</fullName>
    </submittedName>
</protein>
<dbReference type="InterPro" id="IPR013099">
    <property type="entry name" value="K_chnl_dom"/>
</dbReference>
<dbReference type="AlphaFoldDB" id="A0A1M5TXD9"/>
<keyword evidence="1" id="KW-0812">Transmembrane</keyword>
<keyword evidence="4" id="KW-1185">Reference proteome</keyword>
<feature type="transmembrane region" description="Helical" evidence="1">
    <location>
        <begin position="6"/>
        <end position="26"/>
    </location>
</feature>
<name>A0A1M5TXD9_9RHOB</name>
<evidence type="ECO:0000256" key="1">
    <source>
        <dbReference type="SAM" id="Phobius"/>
    </source>
</evidence>
<dbReference type="OrthoDB" id="2974133at2"/>
<gene>
    <name evidence="3" type="ORF">SAMN05443551_2397</name>
</gene>
<feature type="transmembrane region" description="Helical" evidence="1">
    <location>
        <begin position="46"/>
        <end position="69"/>
    </location>
</feature>
<organism evidence="3 4">
    <name type="scientific">Marivita hallyeonensis</name>
    <dbReference type="NCBI Taxonomy" id="996342"/>
    <lineage>
        <taxon>Bacteria</taxon>
        <taxon>Pseudomonadati</taxon>
        <taxon>Pseudomonadota</taxon>
        <taxon>Alphaproteobacteria</taxon>
        <taxon>Rhodobacterales</taxon>
        <taxon>Roseobacteraceae</taxon>
        <taxon>Marivita</taxon>
    </lineage>
</organism>
<sequence>MNLITQVSLGTGMFLVASFLQLAWLLRLSRLFPAGQPLAASSIARLLAAIASIHLAQIALWACVLWMLVADLSAFQDAFYFTLVTYTTVGYGDLTLDDGSRIFGAMAAFAGILGFGMSTAFLVNIFARTSTS</sequence>
<feature type="domain" description="Potassium channel" evidence="2">
    <location>
        <begin position="62"/>
        <end position="126"/>
    </location>
</feature>
<reference evidence="3 4" key="1">
    <citation type="submission" date="2016-11" db="EMBL/GenBank/DDBJ databases">
        <authorList>
            <person name="Jaros S."/>
            <person name="Januszkiewicz K."/>
            <person name="Wedrychowicz H."/>
        </authorList>
    </citation>
    <scope>NUCLEOTIDE SEQUENCE [LARGE SCALE GENOMIC DNA]</scope>
    <source>
        <strain evidence="3 4">DSM 29431</strain>
    </source>
</reference>
<dbReference type="SUPFAM" id="SSF81324">
    <property type="entry name" value="Voltage-gated potassium channels"/>
    <property type="match status" value="1"/>
</dbReference>
<keyword evidence="1" id="KW-0472">Membrane</keyword>